<evidence type="ECO:0000313" key="7">
    <source>
        <dbReference type="EMBL" id="KAK8847614.1"/>
    </source>
</evidence>
<feature type="transmembrane region" description="Helical" evidence="6">
    <location>
        <begin position="12"/>
        <end position="30"/>
    </location>
</feature>
<feature type="transmembrane region" description="Helical" evidence="6">
    <location>
        <begin position="71"/>
        <end position="93"/>
    </location>
</feature>
<feature type="transmembrane region" description="Helical" evidence="6">
    <location>
        <begin position="432"/>
        <end position="455"/>
    </location>
</feature>
<evidence type="ECO:0000256" key="6">
    <source>
        <dbReference type="SAM" id="Phobius"/>
    </source>
</evidence>
<sequence length="457" mass="49436">MTSTTGQIIYKAFAPTIKMMICIAIGYFLTKRGVFAPANGKGVSILSLNVGLPALIFSSMVSAFTPENIKAFGPLVLVAIIYTIAGWVLAFLIRDLFYVPADFQYGIFVMGAISNWGNLPTAVVQTLAKSPPFDPNTDVELGIAYIAPTKREVIVAEKATQPDSSTDSSADSGDKRLSSTASDHGEHGEGPSDLNYRARPAGRGTDIIRKKSRASSYTEMMETTRPIPSTTPLEASNIAEPCISSPVTQQNQLLPVCSNHGETYKYHHPTTPEPSIRQPSLMRRIINIIRGFFMPLTVAIILGIICSVIQPIKALFVVVDGFSGSRIPYAPDGNPPLSFIQDTATFLGGMTIPAGMILMGASFARLRIPKKWSDMPIAAMIALRDQTKLIPRDDKMRIFVSILLSGTPASVNQLVITQLYNPEGTADTLSAFLVLQYIMMPILSTALAAIALFIAEQ</sequence>
<dbReference type="Proteomes" id="UP001388673">
    <property type="component" value="Unassembled WGS sequence"/>
</dbReference>
<dbReference type="InterPro" id="IPR004776">
    <property type="entry name" value="Mem_transp_PIN-like"/>
</dbReference>
<evidence type="ECO:0000256" key="5">
    <source>
        <dbReference type="SAM" id="MobiDB-lite"/>
    </source>
</evidence>
<keyword evidence="2 6" id="KW-0812">Transmembrane</keyword>
<dbReference type="PANTHER" id="PTHR31274">
    <property type="entry name" value="PROTEIN ECM3"/>
    <property type="match status" value="1"/>
</dbReference>
<dbReference type="GO" id="GO:0055085">
    <property type="term" value="P:transmembrane transport"/>
    <property type="evidence" value="ECO:0007669"/>
    <property type="project" value="InterPro"/>
</dbReference>
<keyword evidence="4 6" id="KW-0472">Membrane</keyword>
<dbReference type="KEGG" id="kne:92182731"/>
<dbReference type="InterPro" id="IPR040254">
    <property type="entry name" value="Ecm3-like"/>
</dbReference>
<proteinExistence type="predicted"/>
<keyword evidence="3 6" id="KW-1133">Transmembrane helix</keyword>
<dbReference type="EMBL" id="JBCAWK010000010">
    <property type="protein sequence ID" value="KAK8847614.1"/>
    <property type="molecule type" value="Genomic_DNA"/>
</dbReference>
<protein>
    <recommendedName>
        <fullName evidence="9">Auxin efflux carrier</fullName>
    </recommendedName>
</protein>
<feature type="transmembrane region" description="Helical" evidence="6">
    <location>
        <begin position="42"/>
        <end position="65"/>
    </location>
</feature>
<feature type="compositionally biased region" description="Basic and acidic residues" evidence="5">
    <location>
        <begin position="172"/>
        <end position="190"/>
    </location>
</feature>
<dbReference type="GO" id="GO:0016020">
    <property type="term" value="C:membrane"/>
    <property type="evidence" value="ECO:0007669"/>
    <property type="project" value="UniProtKB-SubCell"/>
</dbReference>
<evidence type="ECO:0000256" key="2">
    <source>
        <dbReference type="ARBA" id="ARBA00022692"/>
    </source>
</evidence>
<evidence type="ECO:0000313" key="8">
    <source>
        <dbReference type="Proteomes" id="UP001388673"/>
    </source>
</evidence>
<organism evidence="7 8">
    <name type="scientific">Kwoniella newhampshirensis</name>
    <dbReference type="NCBI Taxonomy" id="1651941"/>
    <lineage>
        <taxon>Eukaryota</taxon>
        <taxon>Fungi</taxon>
        <taxon>Dikarya</taxon>
        <taxon>Basidiomycota</taxon>
        <taxon>Agaricomycotina</taxon>
        <taxon>Tremellomycetes</taxon>
        <taxon>Tremellales</taxon>
        <taxon>Cryptococcaceae</taxon>
        <taxon>Kwoniella</taxon>
    </lineage>
</organism>
<feature type="transmembrane region" description="Helical" evidence="6">
    <location>
        <begin position="292"/>
        <end position="312"/>
    </location>
</feature>
<name>A0AAW0YMC0_9TREE</name>
<accession>A0AAW0YMC0</accession>
<feature type="region of interest" description="Disordered" evidence="5">
    <location>
        <begin position="156"/>
        <end position="232"/>
    </location>
</feature>
<comment type="caution">
    <text evidence="7">The sequence shown here is derived from an EMBL/GenBank/DDBJ whole genome shotgun (WGS) entry which is preliminary data.</text>
</comment>
<comment type="subcellular location">
    <subcellularLocation>
        <location evidence="1">Membrane</location>
        <topology evidence="1">Multi-pass membrane protein</topology>
    </subcellularLocation>
</comment>
<gene>
    <name evidence="7" type="ORF">IAR55_005473</name>
</gene>
<dbReference type="Pfam" id="PF03547">
    <property type="entry name" value="Mem_trans"/>
    <property type="match status" value="1"/>
</dbReference>
<dbReference type="AlphaFoldDB" id="A0AAW0YMC0"/>
<dbReference type="PANTHER" id="PTHR31274:SF1">
    <property type="entry name" value="AGL149CP"/>
    <property type="match status" value="1"/>
</dbReference>
<evidence type="ECO:0000256" key="3">
    <source>
        <dbReference type="ARBA" id="ARBA00022989"/>
    </source>
</evidence>
<evidence type="ECO:0008006" key="9">
    <source>
        <dbReference type="Google" id="ProtNLM"/>
    </source>
</evidence>
<feature type="transmembrane region" description="Helical" evidence="6">
    <location>
        <begin position="344"/>
        <end position="366"/>
    </location>
</feature>
<evidence type="ECO:0000256" key="1">
    <source>
        <dbReference type="ARBA" id="ARBA00004141"/>
    </source>
</evidence>
<evidence type="ECO:0000256" key="4">
    <source>
        <dbReference type="ARBA" id="ARBA00023136"/>
    </source>
</evidence>
<dbReference type="RefSeq" id="XP_066801132.1">
    <property type="nucleotide sequence ID" value="XM_066948564.1"/>
</dbReference>
<dbReference type="GeneID" id="92182731"/>
<keyword evidence="8" id="KW-1185">Reference proteome</keyword>
<feature type="transmembrane region" description="Helical" evidence="6">
    <location>
        <begin position="398"/>
        <end position="420"/>
    </location>
</feature>
<reference evidence="7 8" key="1">
    <citation type="journal article" date="2024" name="bioRxiv">
        <title>Comparative genomics of Cryptococcus and Kwoniella reveals pathogenesis evolution and contrasting karyotype dynamics via intercentromeric recombination or chromosome fusion.</title>
        <authorList>
            <person name="Coelho M.A."/>
            <person name="David-Palma M."/>
            <person name="Shea T."/>
            <person name="Bowers K."/>
            <person name="McGinley-Smith S."/>
            <person name="Mohammad A.W."/>
            <person name="Gnirke A."/>
            <person name="Yurkov A.M."/>
            <person name="Nowrousian M."/>
            <person name="Sun S."/>
            <person name="Cuomo C.A."/>
            <person name="Heitman J."/>
        </authorList>
    </citation>
    <scope>NUCLEOTIDE SEQUENCE [LARGE SCALE GENOMIC DNA]</scope>
    <source>
        <strain evidence="7 8">CBS 13917</strain>
    </source>
</reference>